<dbReference type="EMBL" id="RBRL01000331">
    <property type="protein sequence ID" value="RMQ85069.1"/>
    <property type="molecule type" value="Genomic_DNA"/>
</dbReference>
<feature type="compositionally biased region" description="Polar residues" evidence="1">
    <location>
        <begin position="35"/>
        <end position="53"/>
    </location>
</feature>
<feature type="compositionally biased region" description="Polar residues" evidence="1">
    <location>
        <begin position="17"/>
        <end position="27"/>
    </location>
</feature>
<comment type="caution">
    <text evidence="2">The sequence shown here is derived from an EMBL/GenBank/DDBJ whole genome shotgun (WGS) entry which is preliminary data.</text>
</comment>
<evidence type="ECO:0000313" key="3">
    <source>
        <dbReference type="Proteomes" id="UP000277179"/>
    </source>
</evidence>
<protein>
    <submittedName>
        <fullName evidence="2">Uncharacterized protein</fullName>
    </submittedName>
</protein>
<dbReference type="RefSeq" id="WP_147473141.1">
    <property type="nucleotide sequence ID" value="NZ_RBRL01000331.1"/>
</dbReference>
<evidence type="ECO:0000313" key="2">
    <source>
        <dbReference type="EMBL" id="RMQ85069.1"/>
    </source>
</evidence>
<organism evidence="2 3">
    <name type="scientific">Pseudomonas salomonii</name>
    <dbReference type="NCBI Taxonomy" id="191391"/>
    <lineage>
        <taxon>Bacteria</taxon>
        <taxon>Pseudomonadati</taxon>
        <taxon>Pseudomonadota</taxon>
        <taxon>Gammaproteobacteria</taxon>
        <taxon>Pseudomonadales</taxon>
        <taxon>Pseudomonadaceae</taxon>
        <taxon>Pseudomonas</taxon>
    </lineage>
</organism>
<proteinExistence type="predicted"/>
<dbReference type="Proteomes" id="UP000277179">
    <property type="component" value="Unassembled WGS sequence"/>
</dbReference>
<accession>A0A3M4Q3W0</accession>
<gene>
    <name evidence="2" type="ORF">ALP97_00567</name>
</gene>
<sequence length="244" mass="26599">MHLGLYASTSLNFAQPYDNRNINSPRQGNGDIRSHYTQSLKPSPTPTVHSRTTSGMRVKNIWKDFFQVREGNCVTVSAIKAAMVKFGHHPADIFDAFKSTREGIEVTMKDGVKTSITHAELEMARASAGFAGRGKVLQHAIVLYALSAKRAQNEDNDYSAHQGYEAALRTLNDGESPGEALGRLGLKNHMRKGDVQALKNGAIGTLATAHHSVAVIDGFIDLWGVKLPLANSGWEKAPHAWLLV</sequence>
<dbReference type="AlphaFoldDB" id="A0A3M4Q3W0"/>
<reference evidence="2 3" key="1">
    <citation type="submission" date="2018-08" db="EMBL/GenBank/DDBJ databases">
        <title>Recombination of ecologically and evolutionarily significant loci maintains genetic cohesion in the Pseudomonas syringae species complex.</title>
        <authorList>
            <person name="Dillon M."/>
            <person name="Thakur S."/>
            <person name="Almeida R.N.D."/>
            <person name="Weir B.S."/>
            <person name="Guttman D.S."/>
        </authorList>
    </citation>
    <scope>NUCLEOTIDE SEQUENCE [LARGE SCALE GENOMIC DNA]</scope>
    <source>
        <strain evidence="2 3">ICMP 11288</strain>
    </source>
</reference>
<name>A0A3M4Q3W0_9PSED</name>
<feature type="region of interest" description="Disordered" evidence="1">
    <location>
        <begin position="17"/>
        <end position="53"/>
    </location>
</feature>
<evidence type="ECO:0000256" key="1">
    <source>
        <dbReference type="SAM" id="MobiDB-lite"/>
    </source>
</evidence>